<dbReference type="SUPFAM" id="SSF143870">
    <property type="entry name" value="PF0523-like"/>
    <property type="match status" value="1"/>
</dbReference>
<dbReference type="GO" id="GO:0005634">
    <property type="term" value="C:nucleus"/>
    <property type="evidence" value="ECO:0007669"/>
    <property type="project" value="UniProtKB-SubCell"/>
</dbReference>
<dbReference type="STRING" id="1141098.A0A1Y2D9I4"/>
<dbReference type="GeneID" id="63773229"/>
<evidence type="ECO:0000256" key="8">
    <source>
        <dbReference type="RuleBase" id="RU004398"/>
    </source>
</evidence>
<dbReference type="PANTHER" id="PTHR15840">
    <property type="entry name" value="CGI-121 FAMILY MEMBER"/>
    <property type="match status" value="1"/>
</dbReference>
<dbReference type="GO" id="GO:0000408">
    <property type="term" value="C:EKC/KEOPS complex"/>
    <property type="evidence" value="ECO:0007669"/>
    <property type="project" value="TreeGrafter"/>
</dbReference>
<evidence type="ECO:0000313" key="9">
    <source>
        <dbReference type="EMBL" id="ORY55923.1"/>
    </source>
</evidence>
<evidence type="ECO:0000256" key="4">
    <source>
        <dbReference type="ARBA" id="ARBA00016009"/>
    </source>
</evidence>
<evidence type="ECO:0000313" key="10">
    <source>
        <dbReference type="Proteomes" id="UP000193689"/>
    </source>
</evidence>
<dbReference type="PANTHER" id="PTHR15840:SF10">
    <property type="entry name" value="EKC_KEOPS COMPLEX SUBUNIT TPRKB"/>
    <property type="match status" value="1"/>
</dbReference>
<evidence type="ECO:0000256" key="6">
    <source>
        <dbReference type="ARBA" id="ARBA00023242"/>
    </source>
</evidence>
<dbReference type="InterPro" id="IPR036504">
    <property type="entry name" value="CGI121/TPRKB_sf"/>
</dbReference>
<dbReference type="AlphaFoldDB" id="A0A1Y2D9I4"/>
<dbReference type="FunCoup" id="A0A1Y2D9I4">
    <property type="interactions" value="494"/>
</dbReference>
<dbReference type="GO" id="GO:0005829">
    <property type="term" value="C:cytosol"/>
    <property type="evidence" value="ECO:0007669"/>
    <property type="project" value="TreeGrafter"/>
</dbReference>
<comment type="caution">
    <text evidence="9">The sequence shown here is derived from an EMBL/GenBank/DDBJ whole genome shotgun (WGS) entry which is preliminary data.</text>
</comment>
<keyword evidence="6 8" id="KW-0539">Nucleus</keyword>
<dbReference type="InParanoid" id="A0A1Y2D9I4"/>
<dbReference type="EMBL" id="MCFJ01000025">
    <property type="protein sequence ID" value="ORY55923.1"/>
    <property type="molecule type" value="Genomic_DNA"/>
</dbReference>
<comment type="function">
    <text evidence="7">Component of the EKC/KEOPS complex that is required for the formation of a threonylcarbamoyl group on adenosine at position 37 (t(6)A37) in tRNAs that read codons beginning with adenine. The complex is probably involved in the transfer of the threonylcarbamoyl moiety of threonylcarbamoyl-AMP (TC-AMP) to the N6 group of A37. CGI121 acts as an allosteric effector that regulates the t(6)A activity of the complex. The EKC/KEOPS complex also promotes both telomere uncapping and telomere elongation. The complex is required for efficient recruitment of transcriptional coactivators. CGI121 is not required for tRNA modification.</text>
</comment>
<protein>
    <recommendedName>
        <fullName evidence="4">EKC/KEOPS complex subunit CGI121</fullName>
    </recommendedName>
    <alternativeName>
        <fullName evidence="3">EKC/KEOPS complex subunit cgi121</fullName>
    </alternativeName>
</protein>
<keyword evidence="5" id="KW-0819">tRNA processing</keyword>
<evidence type="ECO:0000256" key="1">
    <source>
        <dbReference type="ARBA" id="ARBA00004123"/>
    </source>
</evidence>
<keyword evidence="10" id="KW-1185">Reference proteome</keyword>
<dbReference type="GO" id="GO:0002949">
    <property type="term" value="P:tRNA threonylcarbamoyladenosine modification"/>
    <property type="evidence" value="ECO:0007669"/>
    <property type="project" value="TreeGrafter"/>
</dbReference>
<dbReference type="Gene3D" id="3.30.2380.10">
    <property type="entry name" value="CGI121/TPRKB"/>
    <property type="match status" value="1"/>
</dbReference>
<comment type="similarity">
    <text evidence="2 8">Belongs to the CGI121/TPRKB family.</text>
</comment>
<evidence type="ECO:0000256" key="3">
    <source>
        <dbReference type="ARBA" id="ARBA00015316"/>
    </source>
</evidence>
<dbReference type="OrthoDB" id="329139at2759"/>
<accession>A0A1Y2D9I4</accession>
<evidence type="ECO:0000256" key="7">
    <source>
        <dbReference type="ARBA" id="ARBA00025043"/>
    </source>
</evidence>
<sequence>MLETIHLEHIPHTLSIHVAFYRNVTNASFLHSQLLARNASFEYALIDASTVISRFHLLAAVYKSITVELGGNMKTPNIHSEIVCALSSNNNIAEAYRRYGISPISKDVLVVKVLNTAHANTSDLTKESTETHLNEHVKGESVEFSDEEIAKTTDWSKLRKYHKLNGAAGLDDITDMDAKRKEMEMMIVSAMALRGL</sequence>
<proteinExistence type="inferred from homology"/>
<evidence type="ECO:0000256" key="5">
    <source>
        <dbReference type="ARBA" id="ARBA00022694"/>
    </source>
</evidence>
<name>A0A1Y2D9I4_9PEZI</name>
<evidence type="ECO:0000256" key="2">
    <source>
        <dbReference type="ARBA" id="ARBA00005546"/>
    </source>
</evidence>
<comment type="subcellular location">
    <subcellularLocation>
        <location evidence="1">Nucleus</location>
    </subcellularLocation>
</comment>
<reference evidence="9 10" key="1">
    <citation type="submission" date="2016-07" db="EMBL/GenBank/DDBJ databases">
        <title>Pervasive Adenine N6-methylation of Active Genes in Fungi.</title>
        <authorList>
            <consortium name="DOE Joint Genome Institute"/>
            <person name="Mondo S.J."/>
            <person name="Dannebaum R.O."/>
            <person name="Kuo R.C."/>
            <person name="Labutti K."/>
            <person name="Haridas S."/>
            <person name="Kuo A."/>
            <person name="Salamov A."/>
            <person name="Ahrendt S.R."/>
            <person name="Lipzen A."/>
            <person name="Sullivan W."/>
            <person name="Andreopoulos W.B."/>
            <person name="Clum A."/>
            <person name="Lindquist E."/>
            <person name="Daum C."/>
            <person name="Ramamoorthy G.K."/>
            <person name="Gryganskyi A."/>
            <person name="Culley D."/>
            <person name="Magnuson J.K."/>
            <person name="James T.Y."/>
            <person name="O'Malley M.A."/>
            <person name="Stajich J.E."/>
            <person name="Spatafora J.W."/>
            <person name="Visel A."/>
            <person name="Grigoriev I.V."/>
        </authorList>
    </citation>
    <scope>NUCLEOTIDE SEQUENCE [LARGE SCALE GENOMIC DNA]</scope>
    <source>
        <strain evidence="9 10">CBS 129021</strain>
    </source>
</reference>
<organism evidence="9 10">
    <name type="scientific">Pseudomassariella vexata</name>
    <dbReference type="NCBI Taxonomy" id="1141098"/>
    <lineage>
        <taxon>Eukaryota</taxon>
        <taxon>Fungi</taxon>
        <taxon>Dikarya</taxon>
        <taxon>Ascomycota</taxon>
        <taxon>Pezizomycotina</taxon>
        <taxon>Sordariomycetes</taxon>
        <taxon>Xylariomycetidae</taxon>
        <taxon>Amphisphaeriales</taxon>
        <taxon>Pseudomassariaceae</taxon>
        <taxon>Pseudomassariella</taxon>
    </lineage>
</organism>
<dbReference type="Proteomes" id="UP000193689">
    <property type="component" value="Unassembled WGS sequence"/>
</dbReference>
<dbReference type="Pfam" id="PF08617">
    <property type="entry name" value="CGI-121"/>
    <property type="match status" value="1"/>
</dbReference>
<dbReference type="RefSeq" id="XP_040709875.1">
    <property type="nucleotide sequence ID" value="XM_040857017.1"/>
</dbReference>
<dbReference type="InterPro" id="IPR013926">
    <property type="entry name" value="CGI121/TPRKB"/>
</dbReference>
<gene>
    <name evidence="9" type="ORF">BCR38DRAFT_356316</name>
</gene>